<dbReference type="EMBL" id="KE145371">
    <property type="protein sequence ID" value="EPE26301.1"/>
    <property type="molecule type" value="Genomic_DNA"/>
</dbReference>
<evidence type="ECO:0000313" key="1">
    <source>
        <dbReference type="EMBL" id="EPE26301.1"/>
    </source>
</evidence>
<sequence length="165" mass="19069">MHNTFRFGKATHLRNFLHQIGPTNLAHIRELQLWISPEAAIGPWSRALLTLSQQTHSLKILQLEWDESGFGAKRKNFDFMTALIKIRGLEKLVFLESESSGDERKNYWVPYLERKMRIAVEGGMAEKVVEGAVRADAEEVMALEEEIERWVEERGMRKMDDVMPG</sequence>
<keyword evidence="2" id="KW-1185">Reference proteome</keyword>
<dbReference type="Proteomes" id="UP000016922">
    <property type="component" value="Unassembled WGS sequence"/>
</dbReference>
<dbReference type="HOGENOM" id="CLU_1610904_0_0_1"/>
<protein>
    <submittedName>
        <fullName evidence="1">Uncharacterized protein</fullName>
    </submittedName>
</protein>
<proteinExistence type="predicted"/>
<dbReference type="AlphaFoldDB" id="S3D2Q2"/>
<dbReference type="GeneID" id="19461271"/>
<evidence type="ECO:0000313" key="2">
    <source>
        <dbReference type="Proteomes" id="UP000016922"/>
    </source>
</evidence>
<name>S3D2Q2_GLAL2</name>
<accession>S3D2Q2</accession>
<dbReference type="KEGG" id="glz:GLAREA_02213"/>
<dbReference type="OrthoDB" id="2951834at2759"/>
<organism evidence="1 2">
    <name type="scientific">Glarea lozoyensis (strain ATCC 20868 / MF5171)</name>
    <dbReference type="NCBI Taxonomy" id="1116229"/>
    <lineage>
        <taxon>Eukaryota</taxon>
        <taxon>Fungi</taxon>
        <taxon>Dikarya</taxon>
        <taxon>Ascomycota</taxon>
        <taxon>Pezizomycotina</taxon>
        <taxon>Leotiomycetes</taxon>
        <taxon>Helotiales</taxon>
        <taxon>Helotiaceae</taxon>
        <taxon>Glarea</taxon>
    </lineage>
</organism>
<dbReference type="RefSeq" id="XP_008087620.1">
    <property type="nucleotide sequence ID" value="XM_008089429.1"/>
</dbReference>
<gene>
    <name evidence="1" type="ORF">GLAREA_02213</name>
</gene>
<reference evidence="1 2" key="1">
    <citation type="journal article" date="2013" name="BMC Genomics">
        <title>Genomics-driven discovery of the pneumocandin biosynthetic gene cluster in the fungus Glarea lozoyensis.</title>
        <authorList>
            <person name="Chen L."/>
            <person name="Yue Q."/>
            <person name="Zhang X."/>
            <person name="Xiang M."/>
            <person name="Wang C."/>
            <person name="Li S."/>
            <person name="Che Y."/>
            <person name="Ortiz-Lopez F.J."/>
            <person name="Bills G.F."/>
            <person name="Liu X."/>
            <person name="An Z."/>
        </authorList>
    </citation>
    <scope>NUCLEOTIDE SEQUENCE [LARGE SCALE GENOMIC DNA]</scope>
    <source>
        <strain evidence="2">ATCC 20868 / MF5171</strain>
    </source>
</reference>